<dbReference type="InterPro" id="IPR011990">
    <property type="entry name" value="TPR-like_helical_dom_sf"/>
</dbReference>
<protein>
    <recommendedName>
        <fullName evidence="2">CHAT domain-containing protein</fullName>
    </recommendedName>
</protein>
<evidence type="ECO:0000259" key="2">
    <source>
        <dbReference type="Pfam" id="PF12770"/>
    </source>
</evidence>
<comment type="caution">
    <text evidence="3">The sequence shown here is derived from an EMBL/GenBank/DDBJ whole genome shotgun (WGS) entry which is preliminary data.</text>
</comment>
<feature type="domain" description="CHAT" evidence="2">
    <location>
        <begin position="821"/>
        <end position="1119"/>
    </location>
</feature>
<dbReference type="InterPro" id="IPR024983">
    <property type="entry name" value="CHAT_dom"/>
</dbReference>
<name>A0AA39QQP6_9LECA</name>
<gene>
    <name evidence="3" type="ORF">JMJ35_010420</name>
</gene>
<dbReference type="AlphaFoldDB" id="A0AA39QQP6"/>
<dbReference type="EMBL" id="JAFEKC020000024">
    <property type="protein sequence ID" value="KAK0507382.1"/>
    <property type="molecule type" value="Genomic_DNA"/>
</dbReference>
<proteinExistence type="predicted"/>
<evidence type="ECO:0000256" key="1">
    <source>
        <dbReference type="SAM" id="MobiDB-lite"/>
    </source>
</evidence>
<reference evidence="3" key="1">
    <citation type="submission" date="2023-03" db="EMBL/GenBank/DDBJ databases">
        <title>Complete genome of Cladonia borealis.</title>
        <authorList>
            <person name="Park H."/>
        </authorList>
    </citation>
    <scope>NUCLEOTIDE SEQUENCE</scope>
    <source>
        <strain evidence="3">ANT050790</strain>
    </source>
</reference>
<keyword evidence="4" id="KW-1185">Reference proteome</keyword>
<organism evidence="3 4">
    <name type="scientific">Cladonia borealis</name>
    <dbReference type="NCBI Taxonomy" id="184061"/>
    <lineage>
        <taxon>Eukaryota</taxon>
        <taxon>Fungi</taxon>
        <taxon>Dikarya</taxon>
        <taxon>Ascomycota</taxon>
        <taxon>Pezizomycotina</taxon>
        <taxon>Lecanoromycetes</taxon>
        <taxon>OSLEUM clade</taxon>
        <taxon>Lecanoromycetidae</taxon>
        <taxon>Lecanorales</taxon>
        <taxon>Lecanorineae</taxon>
        <taxon>Cladoniaceae</taxon>
        <taxon>Cladonia</taxon>
    </lineage>
</organism>
<dbReference type="Pfam" id="PF12770">
    <property type="entry name" value="CHAT"/>
    <property type="match status" value="1"/>
</dbReference>
<accession>A0AA39QQP6</accession>
<feature type="compositionally biased region" description="Polar residues" evidence="1">
    <location>
        <begin position="1"/>
        <end position="18"/>
    </location>
</feature>
<dbReference type="Gene3D" id="1.25.40.10">
    <property type="entry name" value="Tetratricopeptide repeat domain"/>
    <property type="match status" value="2"/>
</dbReference>
<evidence type="ECO:0000313" key="4">
    <source>
        <dbReference type="Proteomes" id="UP001166286"/>
    </source>
</evidence>
<sequence>MASSSQDAPEARGSSQPFESHPWFHHAQTQADALFIKWCRSWRHGTELEDAIAVLENAFEYAETLPDIEPAVPAALLRRQAAYYQTKFFRQGKELDAKEAARCHLKVLQYEPADAEAMSQLSWIYASQASVTGSRMMLDDAIGISENAIVQTQANHEAFTTTLMVAAQCLVERAQFDGCHEDLAIAAQLLRVGLALPNLAGEDPATFRLLLAEINLLQFESLENPEDIDRVSTFLGEVPSTYPVQVQNEVSLNELRGKMYKAKWEFFRTKQDLSASLLAYVTSHRAIVNNTACPSWSQIDAALGIADLLMICSKQYKSDYCLSKSYLIANGACTDAKKRALEWHLSSISKVEAQAQFIKGKTLRQRYKRYRATQFLENAVSAFRQSVRMTDLKDANFAERAFNLSAVLRMRSNADQLNRYQRQAYLSEARHWAGKLIWSRMPLRRWHHVACVLELGHLLRDSGAPVDRVIPLYQRAVELDTMHFSFRIESWRSLAEALISQGQNTKCIEDLHTARAYLDKIEILERERDDRSSGRLPVAASLQTAYYQLTGEFAYRVQAAYINHTIFSKSRYPLKDKMEAALDFMNFSIWLRTMSMEFFDSIDCCKAAEKCVDLMNRLISDFHDQAQQLFIIREARRLPRIWVSSAIAAGRDAVTIINALEKGRSILWDRLINRKGQVVELAEKHEELASQYRDLRRKLDQTAQPDDNFKNQPQDKFLLESEMNDLVAKIRQQDGFTDFLLPPLGASKLQSYGAYGPIVMLVAQEPIGYASVASKDSIFTVPLREYTPEACQRHFQLLRQSLDPVCSRQEQVRAAELLYQVLTWLWKSAAEPVLDRLGFVGSWDPSEGPPHLWWITCDWVNRLPIHAAGDHLRHLRNNEPCTVMDRVMSSYSPTLKALMYSRTRMQELVKQSSTITEPPTALLAAMEETMDRPKLEDAVREVNCVQPILEPQFHIRSFTNPPPTRKDIVTNLRKCTIAHLACHGEADPSDPLRSKILLQDWGPKPLRVAFIMRMDMENCQLAYLSACETAVNKDEELAEEGLHISGAFQMAGVPHTVATWWEINDQEAVAVAEGFYGRLKDDGGRIDVGRAAGALRGALVEMRDADVSPLVWGSYVHFGA</sequence>
<dbReference type="Proteomes" id="UP001166286">
    <property type="component" value="Unassembled WGS sequence"/>
</dbReference>
<evidence type="ECO:0000313" key="3">
    <source>
        <dbReference type="EMBL" id="KAK0507382.1"/>
    </source>
</evidence>
<feature type="region of interest" description="Disordered" evidence="1">
    <location>
        <begin position="1"/>
        <end position="21"/>
    </location>
</feature>